<sequence length="117" mass="13158">MGLLAREIEAQGITTVALALIKELAEVVRAPRMLYLRWPFGHALGEPGNHLQQLNILHDMFSMASLAPRPGLIAELPYRWKRQEYAPIQDWNVASEPFKQALAQALAGHQKAERSFS</sequence>
<dbReference type="AlphaFoldDB" id="A0A4P6JMZ8"/>
<dbReference type="KEGG" id="kbs:EPA93_08675"/>
<name>A0A4P6JMZ8_KTERU</name>
<reference evidence="1 2" key="1">
    <citation type="submission" date="2019-01" db="EMBL/GenBank/DDBJ databases">
        <title>Ktedonosporobacter rubrisoli SCAWS-G2.</title>
        <authorList>
            <person name="Huang Y."/>
            <person name="Yan B."/>
        </authorList>
    </citation>
    <scope>NUCLEOTIDE SEQUENCE [LARGE SCALE GENOMIC DNA]</scope>
    <source>
        <strain evidence="1 2">SCAWS-G2</strain>
    </source>
</reference>
<dbReference type="Proteomes" id="UP000290365">
    <property type="component" value="Chromosome"/>
</dbReference>
<accession>A0A4P6JMZ8</accession>
<dbReference type="EMBL" id="CP035758">
    <property type="protein sequence ID" value="QBD76076.1"/>
    <property type="molecule type" value="Genomic_DNA"/>
</dbReference>
<evidence type="ECO:0000313" key="1">
    <source>
        <dbReference type="EMBL" id="QBD76076.1"/>
    </source>
</evidence>
<dbReference type="OrthoDB" id="7059770at2"/>
<evidence type="ECO:0000313" key="2">
    <source>
        <dbReference type="Proteomes" id="UP000290365"/>
    </source>
</evidence>
<organism evidence="1 2">
    <name type="scientific">Ktedonosporobacter rubrisoli</name>
    <dbReference type="NCBI Taxonomy" id="2509675"/>
    <lineage>
        <taxon>Bacteria</taxon>
        <taxon>Bacillati</taxon>
        <taxon>Chloroflexota</taxon>
        <taxon>Ktedonobacteria</taxon>
        <taxon>Ktedonobacterales</taxon>
        <taxon>Ktedonosporobacteraceae</taxon>
        <taxon>Ktedonosporobacter</taxon>
    </lineage>
</organism>
<proteinExistence type="predicted"/>
<gene>
    <name evidence="1" type="ORF">EPA93_08675</name>
</gene>
<protein>
    <submittedName>
        <fullName evidence="1">Uncharacterized protein</fullName>
    </submittedName>
</protein>
<dbReference type="RefSeq" id="WP_129886671.1">
    <property type="nucleotide sequence ID" value="NZ_CP035758.1"/>
</dbReference>
<keyword evidence="2" id="KW-1185">Reference proteome</keyword>